<name>A0A4R5A8F5_9ACTN</name>
<sequence length="336" mass="36249">MNETTIWIGERRLGWMTVSGGLDVPGFGLLPECRVKDGDIVRGSRARLFRDGVLIAEDLHVGALIREKSFVGNRLEALEAVGASGRCAVASGCGDVREGDRFEVYMRARTTDGRLMPGYQATGVERRLGSAEVRGVDGDPLVGPAARVGPIEGTLTAGDRVRVVRGGEPVAEALRLLFVTDTAGQVVDELRAHSGSLYLGFSDLRPGDAVVAYDVPAPVWTEARSAELFVHQMRSDGVVAHAMVDPGERYRKKRMSKDGLAVGHRARIVRERTVIADGVTIGYLPDEGTFGGFLRTGPGGGVTGSFELGLDFPDLRTADRIEPYQILDLRGGRYRD</sequence>
<accession>A0A4R5A8F5</accession>
<organism evidence="1 2">
    <name type="scientific">Actinomadura darangshiensis</name>
    <dbReference type="NCBI Taxonomy" id="705336"/>
    <lineage>
        <taxon>Bacteria</taxon>
        <taxon>Bacillati</taxon>
        <taxon>Actinomycetota</taxon>
        <taxon>Actinomycetes</taxon>
        <taxon>Streptosporangiales</taxon>
        <taxon>Thermomonosporaceae</taxon>
        <taxon>Actinomadura</taxon>
    </lineage>
</organism>
<comment type="caution">
    <text evidence="1">The sequence shown here is derived from an EMBL/GenBank/DDBJ whole genome shotgun (WGS) entry which is preliminary data.</text>
</comment>
<reference evidence="1 2" key="1">
    <citation type="submission" date="2019-03" db="EMBL/GenBank/DDBJ databases">
        <title>Draft genome sequences of novel Actinobacteria.</title>
        <authorList>
            <person name="Sahin N."/>
            <person name="Ay H."/>
            <person name="Saygin H."/>
        </authorList>
    </citation>
    <scope>NUCLEOTIDE SEQUENCE [LARGE SCALE GENOMIC DNA]</scope>
    <source>
        <strain evidence="1 2">DSM 45941</strain>
    </source>
</reference>
<proteinExistence type="predicted"/>
<dbReference type="Gene3D" id="2.40.30.10">
    <property type="entry name" value="Translation factors"/>
    <property type="match status" value="1"/>
</dbReference>
<keyword evidence="2" id="KW-1185">Reference proteome</keyword>
<dbReference type="EMBL" id="SMKY01000298">
    <property type="protein sequence ID" value="TDD66944.1"/>
    <property type="molecule type" value="Genomic_DNA"/>
</dbReference>
<evidence type="ECO:0000313" key="1">
    <source>
        <dbReference type="EMBL" id="TDD66944.1"/>
    </source>
</evidence>
<dbReference type="AlphaFoldDB" id="A0A4R5A8F5"/>
<protein>
    <submittedName>
        <fullName evidence="1">Uncharacterized protein</fullName>
    </submittedName>
</protein>
<evidence type="ECO:0000313" key="2">
    <source>
        <dbReference type="Proteomes" id="UP000295578"/>
    </source>
</evidence>
<dbReference type="OrthoDB" id="3465681at2"/>
<dbReference type="RefSeq" id="WP_132203698.1">
    <property type="nucleotide sequence ID" value="NZ_SMKY01000298.1"/>
</dbReference>
<gene>
    <name evidence="1" type="ORF">E1293_38615</name>
</gene>
<dbReference type="Proteomes" id="UP000295578">
    <property type="component" value="Unassembled WGS sequence"/>
</dbReference>